<dbReference type="RefSeq" id="WP_187784849.1">
    <property type="nucleotide sequence ID" value="NZ_JACTVA010000020.1"/>
</dbReference>
<sequence>MSAPAIPHQPRRRRRWPLFLLLAVVALAGAHAAALSWMAGQIQQGLEAWAAQRRAQGWQVEYGPPQRGGWPWAASLRLPGFGLATGSVAWQAEAVTLSVSPRALNLLHWSAEGAQQLALAGPSMPLRTASLQGEVLLNGQAPPTAGSVRAESAELQTSIGTILLPTAQLGFDAPAGQPLGLTLRIRGLTLPDHLLPPSPAFGPRIDDLTLDAAISGPLDAAGPLPRRVALWRDAGGRVEVKGLTLRWGPTAVSAAASLALDDALQPSGAGTVRVANPTATLDALTASGAIPTRTAYTVRRVLPLLTRLDPGGGSPVIELPVAVQDRTLSVARFPLMQLQTVEWR</sequence>
<name>A0ABR7RM65_9PROT</name>
<evidence type="ECO:0000313" key="2">
    <source>
        <dbReference type="Proteomes" id="UP000626026"/>
    </source>
</evidence>
<gene>
    <name evidence="1" type="ORF">IBL26_12620</name>
</gene>
<evidence type="ECO:0000313" key="1">
    <source>
        <dbReference type="EMBL" id="MBC9207680.1"/>
    </source>
</evidence>
<dbReference type="EMBL" id="JACTVA010000020">
    <property type="protein sequence ID" value="MBC9207680.1"/>
    <property type="molecule type" value="Genomic_DNA"/>
</dbReference>
<reference evidence="1 2" key="1">
    <citation type="journal article" date="2013" name="Int. J. Syst. Evol. Microbiol.">
        <title>Roseomonas aerophila sp. nov., isolated from air.</title>
        <authorList>
            <person name="Kim S.J."/>
            <person name="Weon H.Y."/>
            <person name="Ahn J.H."/>
            <person name="Hong S.B."/>
            <person name="Seok S.J."/>
            <person name="Whang K.S."/>
            <person name="Kwon S.W."/>
        </authorList>
    </citation>
    <scope>NUCLEOTIDE SEQUENCE [LARGE SCALE GENOMIC DNA]</scope>
    <source>
        <strain evidence="1 2">NBRC 108923</strain>
    </source>
</reference>
<accession>A0ABR7RM65</accession>
<organism evidence="1 2">
    <name type="scientific">Teichococcus aerophilus</name>
    <dbReference type="NCBI Taxonomy" id="1224513"/>
    <lineage>
        <taxon>Bacteria</taxon>
        <taxon>Pseudomonadati</taxon>
        <taxon>Pseudomonadota</taxon>
        <taxon>Alphaproteobacteria</taxon>
        <taxon>Acetobacterales</taxon>
        <taxon>Roseomonadaceae</taxon>
        <taxon>Roseomonas</taxon>
    </lineage>
</organism>
<comment type="caution">
    <text evidence="1">The sequence shown here is derived from an EMBL/GenBank/DDBJ whole genome shotgun (WGS) entry which is preliminary data.</text>
</comment>
<proteinExistence type="predicted"/>
<dbReference type="InterPro" id="IPR018666">
    <property type="entry name" value="DUF2125"/>
</dbReference>
<dbReference type="Pfam" id="PF09898">
    <property type="entry name" value="DUF2125"/>
    <property type="match status" value="1"/>
</dbReference>
<dbReference type="Proteomes" id="UP000626026">
    <property type="component" value="Unassembled WGS sequence"/>
</dbReference>
<protein>
    <submittedName>
        <fullName evidence="1">DUF2125 domain-containing protein</fullName>
    </submittedName>
</protein>
<keyword evidence="2" id="KW-1185">Reference proteome</keyword>